<evidence type="ECO:0000313" key="4">
    <source>
        <dbReference type="EMBL" id="HED09056.1"/>
    </source>
</evidence>
<dbReference type="EMBL" id="DRLD01000002">
    <property type="protein sequence ID" value="HED09056.1"/>
    <property type="molecule type" value="Genomic_DNA"/>
</dbReference>
<dbReference type="AlphaFoldDB" id="A0A7V1LJC8"/>
<protein>
    <submittedName>
        <fullName evidence="4">Glycosyltransferase</fullName>
    </submittedName>
</protein>
<dbReference type="CDD" id="cd03801">
    <property type="entry name" value="GT4_PimA-like"/>
    <property type="match status" value="1"/>
</dbReference>
<gene>
    <name evidence="4" type="ORF">ENJ10_00070</name>
</gene>
<evidence type="ECO:0000259" key="3">
    <source>
        <dbReference type="Pfam" id="PF13579"/>
    </source>
</evidence>
<keyword evidence="1" id="KW-0328">Glycosyltransferase</keyword>
<name>A0A7V1LJC8_CALAY</name>
<sequence>MMRIAYLNKVKMDEALPAVNFTFFNALGLAQAGVETHLFVQANHPDFSCGDVQSLFGMDSPPLLNWHILPVQKKWGIRSNQWFYRDVIKHLRRMHNTTPLDAVISRDPGALPYLARLRSRLGIPVFYQPHNFYVDLSLRPDLNPRNARKYHLLEKRYIGRLSGLLCLQESQAELYRRYFPALPVMASPPGFVRFEDYDPGRFRRRLLGYSGSLQLKKGVKVLIDALDILQNDGGDYQVILIGGRNQTEIKEIESYIIAKGLESRVEITGWISFKEVNTLLKKISVGVMPLTDIFYNRYLTAPNKLFDYLSHTTPVIGSDLPSIRDFIKNGHEGILVEAENGKALAAAITEIFADEMKYKQFVDACRQTGEKYLWKERGRAMLNLIRES</sequence>
<comment type="caution">
    <text evidence="4">The sequence shown here is derived from an EMBL/GenBank/DDBJ whole genome shotgun (WGS) entry which is preliminary data.</text>
</comment>
<dbReference type="SUPFAM" id="SSF53756">
    <property type="entry name" value="UDP-Glycosyltransferase/glycogen phosphorylase"/>
    <property type="match status" value="1"/>
</dbReference>
<dbReference type="PANTHER" id="PTHR12526:SF629">
    <property type="entry name" value="TEICHURONIC ACID BIOSYNTHESIS GLYCOSYLTRANSFERASE TUAH-RELATED"/>
    <property type="match status" value="1"/>
</dbReference>
<evidence type="ECO:0000256" key="1">
    <source>
        <dbReference type="ARBA" id="ARBA00022676"/>
    </source>
</evidence>
<keyword evidence="2" id="KW-0808">Transferase</keyword>
<dbReference type="Pfam" id="PF13579">
    <property type="entry name" value="Glyco_trans_4_4"/>
    <property type="match status" value="1"/>
</dbReference>
<feature type="domain" description="Glycosyltransferase subfamily 4-like N-terminal" evidence="3">
    <location>
        <begin position="27"/>
        <end position="183"/>
    </location>
</feature>
<proteinExistence type="predicted"/>
<organism evidence="4">
    <name type="scientific">Caldithrix abyssi</name>
    <dbReference type="NCBI Taxonomy" id="187145"/>
    <lineage>
        <taxon>Bacteria</taxon>
        <taxon>Pseudomonadati</taxon>
        <taxon>Calditrichota</taxon>
        <taxon>Calditrichia</taxon>
        <taxon>Calditrichales</taxon>
        <taxon>Calditrichaceae</taxon>
        <taxon>Caldithrix</taxon>
    </lineage>
</organism>
<reference evidence="4" key="1">
    <citation type="journal article" date="2020" name="mSystems">
        <title>Genome- and Community-Level Interaction Insights into Carbon Utilization and Element Cycling Functions of Hydrothermarchaeota in Hydrothermal Sediment.</title>
        <authorList>
            <person name="Zhou Z."/>
            <person name="Liu Y."/>
            <person name="Xu W."/>
            <person name="Pan J."/>
            <person name="Luo Z.H."/>
            <person name="Li M."/>
        </authorList>
    </citation>
    <scope>NUCLEOTIDE SEQUENCE [LARGE SCALE GENOMIC DNA]</scope>
    <source>
        <strain evidence="4">HyVt-456</strain>
    </source>
</reference>
<dbReference type="Proteomes" id="UP000886005">
    <property type="component" value="Unassembled WGS sequence"/>
</dbReference>
<evidence type="ECO:0000256" key="2">
    <source>
        <dbReference type="ARBA" id="ARBA00022679"/>
    </source>
</evidence>
<dbReference type="Pfam" id="PF13692">
    <property type="entry name" value="Glyco_trans_1_4"/>
    <property type="match status" value="1"/>
</dbReference>
<accession>A0A7V1LJC8</accession>
<dbReference type="GO" id="GO:0016757">
    <property type="term" value="F:glycosyltransferase activity"/>
    <property type="evidence" value="ECO:0007669"/>
    <property type="project" value="UniProtKB-KW"/>
</dbReference>
<dbReference type="InterPro" id="IPR028098">
    <property type="entry name" value="Glyco_trans_4-like_N"/>
</dbReference>
<dbReference type="Gene3D" id="3.40.50.2000">
    <property type="entry name" value="Glycogen Phosphorylase B"/>
    <property type="match status" value="2"/>
</dbReference>
<dbReference type="PANTHER" id="PTHR12526">
    <property type="entry name" value="GLYCOSYLTRANSFERASE"/>
    <property type="match status" value="1"/>
</dbReference>